<dbReference type="EMBL" id="JAACJJ010000028">
    <property type="protein sequence ID" value="KAF5322572.1"/>
    <property type="molecule type" value="Genomic_DNA"/>
</dbReference>
<accession>A0A8H5F3U6</accession>
<evidence type="ECO:0000313" key="5">
    <source>
        <dbReference type="EMBL" id="KAF5322572.1"/>
    </source>
</evidence>
<proteinExistence type="predicted"/>
<dbReference type="GO" id="GO:0003723">
    <property type="term" value="F:RNA binding"/>
    <property type="evidence" value="ECO:0007669"/>
    <property type="project" value="InterPro"/>
</dbReference>
<keyword evidence="2" id="KW-0863">Zinc-finger</keyword>
<dbReference type="SUPFAM" id="SSF57756">
    <property type="entry name" value="Retrovirus zinc finger-like domains"/>
    <property type="match status" value="1"/>
</dbReference>
<feature type="compositionally biased region" description="Polar residues" evidence="3">
    <location>
        <begin position="524"/>
        <end position="542"/>
    </location>
</feature>
<dbReference type="OrthoDB" id="4230923at2759"/>
<dbReference type="GO" id="GO:0008270">
    <property type="term" value="F:zinc ion binding"/>
    <property type="evidence" value="ECO:0007669"/>
    <property type="project" value="UniProtKB-KW"/>
</dbReference>
<keyword evidence="6" id="KW-1185">Reference proteome</keyword>
<dbReference type="InterPro" id="IPR036875">
    <property type="entry name" value="Znf_CCHC_sf"/>
</dbReference>
<dbReference type="PROSITE" id="PS50158">
    <property type="entry name" value="ZF_CCHC"/>
    <property type="match status" value="1"/>
</dbReference>
<gene>
    <name evidence="5" type="ORF">D9619_001117</name>
</gene>
<dbReference type="PANTHER" id="PTHR22639">
    <property type="entry name" value="GAG-RELATED PROTEIN"/>
    <property type="match status" value="1"/>
</dbReference>
<dbReference type="PANTHER" id="PTHR22639:SF7">
    <property type="entry name" value="CCHC-TYPE DOMAIN-CONTAINING PROTEIN"/>
    <property type="match status" value="1"/>
</dbReference>
<keyword evidence="1" id="KW-0507">mRNA processing</keyword>
<evidence type="ECO:0000259" key="4">
    <source>
        <dbReference type="PROSITE" id="PS50158"/>
    </source>
</evidence>
<dbReference type="Proteomes" id="UP000567179">
    <property type="component" value="Unassembled WGS sequence"/>
</dbReference>
<organism evidence="5 6">
    <name type="scientific">Psilocybe cf. subviscida</name>
    <dbReference type="NCBI Taxonomy" id="2480587"/>
    <lineage>
        <taxon>Eukaryota</taxon>
        <taxon>Fungi</taxon>
        <taxon>Dikarya</taxon>
        <taxon>Basidiomycota</taxon>
        <taxon>Agaricomycotina</taxon>
        <taxon>Agaricomycetes</taxon>
        <taxon>Agaricomycetidae</taxon>
        <taxon>Agaricales</taxon>
        <taxon>Agaricineae</taxon>
        <taxon>Strophariaceae</taxon>
        <taxon>Psilocybe</taxon>
    </lineage>
</organism>
<dbReference type="AlphaFoldDB" id="A0A8H5F3U6"/>
<feature type="compositionally biased region" description="Basic and acidic residues" evidence="3">
    <location>
        <begin position="475"/>
        <end position="492"/>
    </location>
</feature>
<comment type="caution">
    <text evidence="5">The sequence shown here is derived from an EMBL/GenBank/DDBJ whole genome shotgun (WGS) entry which is preliminary data.</text>
</comment>
<evidence type="ECO:0000256" key="1">
    <source>
        <dbReference type="ARBA" id="ARBA00022664"/>
    </source>
</evidence>
<feature type="domain" description="CCHC-type" evidence="4">
    <location>
        <begin position="384"/>
        <end position="399"/>
    </location>
</feature>
<protein>
    <recommendedName>
        <fullName evidence="4">CCHC-type domain-containing protein</fullName>
    </recommendedName>
</protein>
<evidence type="ECO:0000256" key="3">
    <source>
        <dbReference type="SAM" id="MobiDB-lite"/>
    </source>
</evidence>
<feature type="compositionally biased region" description="Polar residues" evidence="3">
    <location>
        <begin position="1"/>
        <end position="11"/>
    </location>
</feature>
<keyword evidence="2" id="KW-0862">Zinc</keyword>
<dbReference type="InterPro" id="IPR001878">
    <property type="entry name" value="Znf_CCHC"/>
</dbReference>
<dbReference type="GO" id="GO:0006397">
    <property type="term" value="P:mRNA processing"/>
    <property type="evidence" value="ECO:0007669"/>
    <property type="project" value="UniProtKB-KW"/>
</dbReference>
<dbReference type="InterPro" id="IPR042509">
    <property type="entry name" value="ZCCHC3"/>
</dbReference>
<dbReference type="GO" id="GO:0003690">
    <property type="term" value="F:double-stranded DNA binding"/>
    <property type="evidence" value="ECO:0007669"/>
    <property type="project" value="InterPro"/>
</dbReference>
<keyword evidence="2" id="KW-0479">Metal-binding</keyword>
<name>A0A8H5F3U6_9AGAR</name>
<reference evidence="5 6" key="1">
    <citation type="journal article" date="2020" name="ISME J.">
        <title>Uncovering the hidden diversity of litter-decomposition mechanisms in mushroom-forming fungi.</title>
        <authorList>
            <person name="Floudas D."/>
            <person name="Bentzer J."/>
            <person name="Ahren D."/>
            <person name="Johansson T."/>
            <person name="Persson P."/>
            <person name="Tunlid A."/>
        </authorList>
    </citation>
    <scope>NUCLEOTIDE SEQUENCE [LARGE SCALE GENOMIC DNA]</scope>
    <source>
        <strain evidence="5 6">CBS 101986</strain>
    </source>
</reference>
<evidence type="ECO:0000313" key="6">
    <source>
        <dbReference type="Proteomes" id="UP000567179"/>
    </source>
</evidence>
<dbReference type="SMART" id="SM00343">
    <property type="entry name" value="ZnF_C2HC"/>
    <property type="match status" value="3"/>
</dbReference>
<sequence>MATIGTTQKSGAKQKEGPPLTRSSDQQIRHRPDAINFLHTQKIIPSAASVSSLATLADQLLKHALTLAKPGQQSIMNTPQMDKKTIESIAVLIQHYSKGTVTELVNESVQRAMEGATEQIQRAMREEMAKIRLETVAANTSVVDIAQQVHTSLNKVAEAAPSYSQVTSRGTAGVNPSLIARQAIHARQFLFQTKEGEEFIGLGKDNATIRDAAQKAVEGMGAPADVRVRTISRNERRQELLMEMATEAGGDWLRAEGRMARLEHVLGSKLRDRAYQIIIRFVPVTFNPEIEKEAVLKENHIDDHHLTAIRWIKPIARRHETQRFAHLMMIFNDAAAANDAILRGVKIHGHNLRAEKCRKEALRCHKCHRYNHIAKLCTSEVEICGTCGTEGHSNKDCPDPKKMKCASCGTKDHAAWSRTCPTLIRRNSELDRRVPENALPYFPTHESWTWLYNENRGQASGANAIAPIIMRPKSQWEAKNTRNREAEEEGPRGDTVVSGNGVAGASWGDVDEEEIAEYFRPSEGESTTTPSNGTQSTPITST</sequence>
<evidence type="ECO:0000256" key="2">
    <source>
        <dbReference type="PROSITE-ProRule" id="PRU00047"/>
    </source>
</evidence>
<dbReference type="Gene3D" id="4.10.60.10">
    <property type="entry name" value="Zinc finger, CCHC-type"/>
    <property type="match status" value="1"/>
</dbReference>
<feature type="region of interest" description="Disordered" evidence="3">
    <location>
        <begin position="475"/>
        <end position="542"/>
    </location>
</feature>
<feature type="region of interest" description="Disordered" evidence="3">
    <location>
        <begin position="1"/>
        <end position="28"/>
    </location>
</feature>